<evidence type="ECO:0000313" key="2">
    <source>
        <dbReference type="Proteomes" id="UP000247702"/>
    </source>
</evidence>
<dbReference type="EMBL" id="BEXD01001873">
    <property type="protein sequence ID" value="GBB96105.1"/>
    <property type="molecule type" value="Genomic_DNA"/>
</dbReference>
<sequence length="81" mass="9469">MFLRREKGVDMEKKPYSKLESVLGEKGIYEAQRVLHKIELFLKNININNNNIHAIVQGKEKWCSVCNKNLGNHEMGDLHYI</sequence>
<evidence type="ECO:0000313" key="1">
    <source>
        <dbReference type="EMBL" id="GBB96105.1"/>
    </source>
</evidence>
<protein>
    <submittedName>
        <fullName evidence="1">Uncharacterized protein</fullName>
    </submittedName>
</protein>
<reference evidence="1 2" key="1">
    <citation type="submission" date="2017-11" db="EMBL/GenBank/DDBJ databases">
        <title>The genome of Rhizophagus clarus HR1 reveals common genetic basis of auxotrophy among arbuscular mycorrhizal fungi.</title>
        <authorList>
            <person name="Kobayashi Y."/>
        </authorList>
    </citation>
    <scope>NUCLEOTIDE SEQUENCE [LARGE SCALE GENOMIC DNA]</scope>
    <source>
        <strain evidence="1 2">HR1</strain>
    </source>
</reference>
<name>A0A2Z6R2D2_9GLOM</name>
<keyword evidence="2" id="KW-1185">Reference proteome</keyword>
<organism evidence="1 2">
    <name type="scientific">Rhizophagus clarus</name>
    <dbReference type="NCBI Taxonomy" id="94130"/>
    <lineage>
        <taxon>Eukaryota</taxon>
        <taxon>Fungi</taxon>
        <taxon>Fungi incertae sedis</taxon>
        <taxon>Mucoromycota</taxon>
        <taxon>Glomeromycotina</taxon>
        <taxon>Glomeromycetes</taxon>
        <taxon>Glomerales</taxon>
        <taxon>Glomeraceae</taxon>
        <taxon>Rhizophagus</taxon>
    </lineage>
</organism>
<dbReference type="AlphaFoldDB" id="A0A2Z6R2D2"/>
<accession>A0A2Z6R2D2</accession>
<gene>
    <name evidence="1" type="ORF">RclHR1_26840001</name>
</gene>
<dbReference type="Proteomes" id="UP000247702">
    <property type="component" value="Unassembled WGS sequence"/>
</dbReference>
<proteinExistence type="predicted"/>
<comment type="caution">
    <text evidence="1">The sequence shown here is derived from an EMBL/GenBank/DDBJ whole genome shotgun (WGS) entry which is preliminary data.</text>
</comment>